<gene>
    <name evidence="5" type="ORF">GCM10009682_23850</name>
</gene>
<evidence type="ECO:0000256" key="2">
    <source>
        <dbReference type="ARBA" id="ARBA00022603"/>
    </source>
</evidence>
<protein>
    <recommendedName>
        <fullName evidence="1">site-specific DNA-methyltransferase (adenine-specific)</fullName>
        <ecNumber evidence="1">2.1.1.72</ecNumber>
    </recommendedName>
</protein>
<dbReference type="EMBL" id="BAAALT010000059">
    <property type="protein sequence ID" value="GAA1801285.1"/>
    <property type="molecule type" value="Genomic_DNA"/>
</dbReference>
<dbReference type="Proteomes" id="UP001500218">
    <property type="component" value="Unassembled WGS sequence"/>
</dbReference>
<reference evidence="6" key="1">
    <citation type="journal article" date="2019" name="Int. J. Syst. Evol. Microbiol.">
        <title>The Global Catalogue of Microorganisms (GCM) 10K type strain sequencing project: providing services to taxonomists for standard genome sequencing and annotation.</title>
        <authorList>
            <consortium name="The Broad Institute Genomics Platform"/>
            <consortium name="The Broad Institute Genome Sequencing Center for Infectious Disease"/>
            <person name="Wu L."/>
            <person name="Ma J."/>
        </authorList>
    </citation>
    <scope>NUCLEOTIDE SEQUENCE [LARGE SCALE GENOMIC DNA]</scope>
    <source>
        <strain evidence="6">JCM 13250</strain>
    </source>
</reference>
<dbReference type="PANTHER" id="PTHR33841:SF1">
    <property type="entry name" value="DNA METHYLTRANSFERASE A"/>
    <property type="match status" value="1"/>
</dbReference>
<name>A0ABP4Y5L0_9ACTN</name>
<sequence>MNLDSLTNRGEYLSAHFLAEKLPGDVKANAAKQWSEAERHDTTTPRTRLRALRRVYNGLKGELVELDPESPKHEEKLRELHREILAGLGFVATPETEPQSLVVERAGQENTISVVYSEPGIVVIESGWATDADAAADPDEAGRLLDPLTVDNKALDTASALASYLLRGDDQPPRYVVILSGAVVILADRLSWFEGRYLAVSLDIAFGRNDTTVGGELDIIAALFAAEALRPPPEGGAEPLAALREGSRQHAVGVSTELREGLRMSVELIANEVLARLREAGVQPEQLMDPAELGKELARESLRYLYRILFLLYAEARPELGVLPTNNPEYTEGYSLARLGEVASRKLVSESAGQGFHLYESLDLLFRMVNEGHNPRGGAEVARETSESEGIRFEPLRSDLFLPERTRLIGRAIPHPDADDNPTAPPIDTRLRNACLHQVLRWLMIARGKKKGRGGFISYAQLGINQLGAVYEGLMSYTGFIAAEELYEVAKYDKQLKRANPESGSWMIPSSKVEEYPAEVFVEREDPETGVRSRVRYPKGAFVYRLAGRDRQISASYYTPQSLTEVTVQLALKYRLEEEGREVAARELLDWTICEPALGSGAFLNEAINQVAAEYLRRAQKERGETLDPEKYAEELQRVKAYIALHNCYGVDLNRTAVELAEVSLWLNTMHPGLQAPWFGLHLQRGNSLIGCGRKTYEPAQVADRSWLKAAPAEHKLCDGDIPDGVIHHFLLPADGWGVVAGNKEAKNLAPEEAARLSAWRKTMLRTPTAKVKNSQVQRLQTLSRRVEYLWKLVLRRLEISEREIRRDIRVWGADDLPLVPLDAVPREKILEDLTSTSTPYWRLKTVMDTWCALWFWPLDKVAMLDGTASDYGSGPVVTWLVEEPVHEVVYAEQGTLDLGITEPLTLPSPGKQIGKRARKRAVPMRPQVPLANLDDWIDFLEAMLGRHDIPLDSLHAEFETLAQLEHFEEDLPGLMVMDRETDLADRFPWLTTASLIADDQAFFHWELHFAQAFARGGYDLQVGNPPWVRPIWKDEIVLGEHDPWLVLKERVPQAEKSKRKQGLLASPNVADYMRSALTASSADSAFLGASSIYPLLSGTQTDLYRVFMLQTWRNARGEGAVGLIHPDTHFSGTKEGDIRSVAYRRLRLHANFINKLKLFPEIHDNKTFGLHIYGSPRDISFAHLSWLFSPDLIVSSLEHSGEGAAPGYRYRGAWDQRPHLARVVEVNRDRLRVWQNLVNVADDDVERAPTLSPITLAEDEAIAKLASWRRRLRSLTHWISPGYHEGNAKKTGLIRWDQGQPPKLTEVVLQGPHFAAGAPISKRPRVPYLSNNDWDLVDLESVSDDYVPFTNYVLSGDEAVTRAAQDVWNERRYTAHYRLVWRKMIDPKSAVWSLFAALMPPGPAHIDSIRSLALPDVCATVLAAGFWASLPLDYIVKITGKANLDVSDAIAMPVGDRDHPLASPLLLRTLRLNCITDAYGNVWRELREHWSPDERWALEWKLVKPLAEVDKAWNRRTPLRSDWERRAALVETDALVAVWLGLDVEDFLTIARARYSVLTEREASMRFDSNGRRIAADSNAFGFGQTKDTYSEVMAYLEDPISHQPPEGYTPPFYKADREWEYREAHAVFSKRLKDAIDAGWTPS</sequence>
<dbReference type="GO" id="GO:0032259">
    <property type="term" value="P:methylation"/>
    <property type="evidence" value="ECO:0007669"/>
    <property type="project" value="UniProtKB-KW"/>
</dbReference>
<evidence type="ECO:0000256" key="1">
    <source>
        <dbReference type="ARBA" id="ARBA00011900"/>
    </source>
</evidence>
<evidence type="ECO:0000256" key="4">
    <source>
        <dbReference type="ARBA" id="ARBA00047942"/>
    </source>
</evidence>
<dbReference type="GO" id="GO:0008168">
    <property type="term" value="F:methyltransferase activity"/>
    <property type="evidence" value="ECO:0007669"/>
    <property type="project" value="UniProtKB-KW"/>
</dbReference>
<comment type="catalytic activity">
    <reaction evidence="4">
        <text>a 2'-deoxyadenosine in DNA + S-adenosyl-L-methionine = an N(6)-methyl-2'-deoxyadenosine in DNA + S-adenosyl-L-homocysteine + H(+)</text>
        <dbReference type="Rhea" id="RHEA:15197"/>
        <dbReference type="Rhea" id="RHEA-COMP:12418"/>
        <dbReference type="Rhea" id="RHEA-COMP:12419"/>
        <dbReference type="ChEBI" id="CHEBI:15378"/>
        <dbReference type="ChEBI" id="CHEBI:57856"/>
        <dbReference type="ChEBI" id="CHEBI:59789"/>
        <dbReference type="ChEBI" id="CHEBI:90615"/>
        <dbReference type="ChEBI" id="CHEBI:90616"/>
        <dbReference type="EC" id="2.1.1.72"/>
    </reaction>
</comment>
<dbReference type="InterPro" id="IPR029063">
    <property type="entry name" value="SAM-dependent_MTases_sf"/>
</dbReference>
<dbReference type="RefSeq" id="WP_344129493.1">
    <property type="nucleotide sequence ID" value="NZ_BAAALT010000059.1"/>
</dbReference>
<proteinExistence type="predicted"/>
<accession>A0ABP4Y5L0</accession>
<dbReference type="InterPro" id="IPR050953">
    <property type="entry name" value="N4_N6_ade-DNA_methylase"/>
</dbReference>
<keyword evidence="2 5" id="KW-0489">Methyltransferase</keyword>
<comment type="caution">
    <text evidence="5">The sequence shown here is derived from an EMBL/GenBank/DDBJ whole genome shotgun (WGS) entry which is preliminary data.</text>
</comment>
<organism evidence="5 6">
    <name type="scientific">Luedemannella flava</name>
    <dbReference type="NCBI Taxonomy" id="349316"/>
    <lineage>
        <taxon>Bacteria</taxon>
        <taxon>Bacillati</taxon>
        <taxon>Actinomycetota</taxon>
        <taxon>Actinomycetes</taxon>
        <taxon>Micromonosporales</taxon>
        <taxon>Micromonosporaceae</taxon>
        <taxon>Luedemannella</taxon>
    </lineage>
</organism>
<dbReference type="Gene3D" id="3.40.50.150">
    <property type="entry name" value="Vaccinia Virus protein VP39"/>
    <property type="match status" value="2"/>
</dbReference>
<keyword evidence="6" id="KW-1185">Reference proteome</keyword>
<dbReference type="SUPFAM" id="SSF53335">
    <property type="entry name" value="S-adenosyl-L-methionine-dependent methyltransferases"/>
    <property type="match status" value="1"/>
</dbReference>
<keyword evidence="3" id="KW-0808">Transferase</keyword>
<dbReference type="EC" id="2.1.1.72" evidence="1"/>
<evidence type="ECO:0000313" key="5">
    <source>
        <dbReference type="EMBL" id="GAA1801285.1"/>
    </source>
</evidence>
<dbReference type="PANTHER" id="PTHR33841">
    <property type="entry name" value="DNA METHYLTRANSFERASE YEEA-RELATED"/>
    <property type="match status" value="1"/>
</dbReference>
<evidence type="ECO:0000256" key="3">
    <source>
        <dbReference type="ARBA" id="ARBA00022679"/>
    </source>
</evidence>
<evidence type="ECO:0000313" key="6">
    <source>
        <dbReference type="Proteomes" id="UP001500218"/>
    </source>
</evidence>